<dbReference type="AlphaFoldDB" id="A0A702B428"/>
<proteinExistence type="predicted"/>
<evidence type="ECO:0000313" key="1">
    <source>
        <dbReference type="EMBL" id="HAC6674918.1"/>
    </source>
</evidence>
<gene>
    <name evidence="1" type="ORF">G0D12_03940</name>
</gene>
<organism evidence="1">
    <name type="scientific">Salmonella enterica subsp. enterica serovar Eastbourne</name>
    <dbReference type="NCBI Taxonomy" id="486993"/>
    <lineage>
        <taxon>Bacteria</taxon>
        <taxon>Pseudomonadati</taxon>
        <taxon>Pseudomonadota</taxon>
        <taxon>Gammaproteobacteria</taxon>
        <taxon>Enterobacterales</taxon>
        <taxon>Enterobacteriaceae</taxon>
        <taxon>Salmonella</taxon>
    </lineage>
</organism>
<reference evidence="1" key="1">
    <citation type="journal article" date="2018" name="Genome Biol.">
        <title>SKESA: strategic k-mer extension for scrupulous assemblies.</title>
        <authorList>
            <person name="Souvorov A."/>
            <person name="Agarwala R."/>
            <person name="Lipman D.J."/>
        </authorList>
    </citation>
    <scope>NUCLEOTIDE SEQUENCE</scope>
    <source>
        <strain evidence="1">M138</strain>
    </source>
</reference>
<protein>
    <submittedName>
        <fullName evidence="1">Uncharacterized protein</fullName>
    </submittedName>
</protein>
<reference evidence="1" key="2">
    <citation type="submission" date="2018-07" db="EMBL/GenBank/DDBJ databases">
        <authorList>
            <consortium name="NCBI Pathogen Detection Project"/>
        </authorList>
    </citation>
    <scope>NUCLEOTIDE SEQUENCE</scope>
    <source>
        <strain evidence="1">M138</strain>
    </source>
</reference>
<dbReference type="EMBL" id="DAAMHJ010000003">
    <property type="protein sequence ID" value="HAC6674918.1"/>
    <property type="molecule type" value="Genomic_DNA"/>
</dbReference>
<name>A0A702B428_SALET</name>
<accession>A0A702B428</accession>
<sequence>MYEVKKTKARGVKTVGFFLNTGNARSVDTDRNKSTYFKVKLIFSTGLSRLRETLRSGTAGNQ</sequence>
<comment type="caution">
    <text evidence="1">The sequence shown here is derived from an EMBL/GenBank/DDBJ whole genome shotgun (WGS) entry which is preliminary data.</text>
</comment>